<sequence>METQHGRSSWVRQEPAPRPTQLGPGDWSMRARAQRPAERDRVEKTKRETVGRARAGVHRRHRASAAGCAGVRDCRFTSSTPPRPPVPPVRRPNGTHVQSFAWLFAPV</sequence>
<feature type="region of interest" description="Disordered" evidence="1">
    <location>
        <begin position="1"/>
        <end position="94"/>
    </location>
</feature>
<gene>
    <name evidence="2" type="ORF">SEVIR_3G283100v2</name>
</gene>
<name>A0A4U6VEM7_SETVI</name>
<proteinExistence type="predicted"/>
<evidence type="ECO:0000256" key="1">
    <source>
        <dbReference type="SAM" id="MobiDB-lite"/>
    </source>
</evidence>
<dbReference type="AlphaFoldDB" id="A0A4U6VEM7"/>
<keyword evidence="3" id="KW-1185">Reference proteome</keyword>
<protein>
    <submittedName>
        <fullName evidence="2">Uncharacterized protein</fullName>
    </submittedName>
</protein>
<dbReference type="Proteomes" id="UP000298652">
    <property type="component" value="Chromosome 3"/>
</dbReference>
<feature type="compositionally biased region" description="Basic and acidic residues" evidence="1">
    <location>
        <begin position="35"/>
        <end position="51"/>
    </location>
</feature>
<organism evidence="2 3">
    <name type="scientific">Setaria viridis</name>
    <name type="common">Green bristlegrass</name>
    <name type="synonym">Setaria italica subsp. viridis</name>
    <dbReference type="NCBI Taxonomy" id="4556"/>
    <lineage>
        <taxon>Eukaryota</taxon>
        <taxon>Viridiplantae</taxon>
        <taxon>Streptophyta</taxon>
        <taxon>Embryophyta</taxon>
        <taxon>Tracheophyta</taxon>
        <taxon>Spermatophyta</taxon>
        <taxon>Magnoliopsida</taxon>
        <taxon>Liliopsida</taxon>
        <taxon>Poales</taxon>
        <taxon>Poaceae</taxon>
        <taxon>PACMAD clade</taxon>
        <taxon>Panicoideae</taxon>
        <taxon>Panicodae</taxon>
        <taxon>Paniceae</taxon>
        <taxon>Cenchrinae</taxon>
        <taxon>Setaria</taxon>
    </lineage>
</organism>
<feature type="compositionally biased region" description="Polar residues" evidence="1">
    <location>
        <begin position="1"/>
        <end position="11"/>
    </location>
</feature>
<evidence type="ECO:0000313" key="2">
    <source>
        <dbReference type="EMBL" id="TKW27828.1"/>
    </source>
</evidence>
<dbReference type="EMBL" id="CM016554">
    <property type="protein sequence ID" value="TKW27828.1"/>
    <property type="molecule type" value="Genomic_DNA"/>
</dbReference>
<reference evidence="2" key="1">
    <citation type="submission" date="2019-03" db="EMBL/GenBank/DDBJ databases">
        <title>WGS assembly of Setaria viridis.</title>
        <authorList>
            <person name="Huang P."/>
            <person name="Jenkins J."/>
            <person name="Grimwood J."/>
            <person name="Barry K."/>
            <person name="Healey A."/>
            <person name="Mamidi S."/>
            <person name="Sreedasyam A."/>
            <person name="Shu S."/>
            <person name="Feldman M."/>
            <person name="Wu J."/>
            <person name="Yu Y."/>
            <person name="Chen C."/>
            <person name="Johnson J."/>
            <person name="Rokhsar D."/>
            <person name="Baxter I."/>
            <person name="Schmutz J."/>
            <person name="Brutnell T."/>
            <person name="Kellogg E."/>
        </authorList>
    </citation>
    <scope>NUCLEOTIDE SEQUENCE [LARGE SCALE GENOMIC DNA]</scope>
</reference>
<dbReference type="OMA" id="HGRSSWV"/>
<accession>A0A4U6VEM7</accession>
<feature type="compositionally biased region" description="Pro residues" evidence="1">
    <location>
        <begin position="81"/>
        <end position="90"/>
    </location>
</feature>
<evidence type="ECO:0000313" key="3">
    <source>
        <dbReference type="Proteomes" id="UP000298652"/>
    </source>
</evidence>
<dbReference type="Gramene" id="TKW27828">
    <property type="protein sequence ID" value="TKW27828"/>
    <property type="gene ID" value="SEVIR_3G283100v2"/>
</dbReference>